<dbReference type="OrthoDB" id="281471at2"/>
<evidence type="ECO:0000256" key="1">
    <source>
        <dbReference type="ARBA" id="ARBA00022553"/>
    </source>
</evidence>
<dbReference type="InterPro" id="IPR001789">
    <property type="entry name" value="Sig_transdc_resp-reg_receiver"/>
</dbReference>
<gene>
    <name evidence="8" type="ORF">SCD_n01467</name>
</gene>
<evidence type="ECO:0000313" key="8">
    <source>
        <dbReference type="EMBL" id="BAN35290.1"/>
    </source>
</evidence>
<dbReference type="STRING" id="1163617.SCD_n01467"/>
<keyword evidence="4" id="KW-0238">DNA-binding</keyword>
<dbReference type="SMART" id="SM00448">
    <property type="entry name" value="REC"/>
    <property type="match status" value="1"/>
</dbReference>
<evidence type="ECO:0000256" key="6">
    <source>
        <dbReference type="PROSITE-ProRule" id="PRU00169"/>
    </source>
</evidence>
<feature type="domain" description="Response regulatory" evidence="7">
    <location>
        <begin position="8"/>
        <end position="123"/>
    </location>
</feature>
<dbReference type="KEGG" id="sdr:SCD_n01467"/>
<accession>S6AA59</accession>
<keyword evidence="5" id="KW-0804">Transcription</keyword>
<dbReference type="HOGENOM" id="CLU_000445_69_15_4"/>
<dbReference type="eggNOG" id="COG0745">
    <property type="taxonomic scope" value="Bacteria"/>
</dbReference>
<keyword evidence="2" id="KW-0902">Two-component regulatory system</keyword>
<protein>
    <submittedName>
        <fullName evidence="8">Response regulator receiver</fullName>
    </submittedName>
</protein>
<feature type="modified residue" description="4-aspartylphosphate" evidence="6">
    <location>
        <position position="58"/>
    </location>
</feature>
<organism evidence="8 9">
    <name type="scientific">Sulfuricella denitrificans (strain DSM 22764 / NBRC 105220 / skB26)</name>
    <dbReference type="NCBI Taxonomy" id="1163617"/>
    <lineage>
        <taxon>Bacteria</taxon>
        <taxon>Pseudomonadati</taxon>
        <taxon>Pseudomonadota</taxon>
        <taxon>Betaproteobacteria</taxon>
        <taxon>Nitrosomonadales</taxon>
        <taxon>Sulfuricellaceae</taxon>
        <taxon>Sulfuricella</taxon>
    </lineage>
</organism>
<keyword evidence="1 6" id="KW-0597">Phosphoprotein</keyword>
<dbReference type="Proteomes" id="UP000015559">
    <property type="component" value="Chromosome"/>
</dbReference>
<dbReference type="EMBL" id="AP013066">
    <property type="protein sequence ID" value="BAN35290.1"/>
    <property type="molecule type" value="Genomic_DNA"/>
</dbReference>
<proteinExistence type="predicted"/>
<keyword evidence="3" id="KW-0805">Transcription regulation</keyword>
<keyword evidence="9" id="KW-1185">Reference proteome</keyword>
<dbReference type="PANTHER" id="PTHR44591">
    <property type="entry name" value="STRESS RESPONSE REGULATOR PROTEIN 1"/>
    <property type="match status" value="1"/>
</dbReference>
<evidence type="ECO:0000256" key="5">
    <source>
        <dbReference type="ARBA" id="ARBA00023163"/>
    </source>
</evidence>
<evidence type="ECO:0000256" key="3">
    <source>
        <dbReference type="ARBA" id="ARBA00023015"/>
    </source>
</evidence>
<dbReference type="Gene3D" id="3.40.50.2300">
    <property type="match status" value="1"/>
</dbReference>
<dbReference type="PANTHER" id="PTHR44591:SF14">
    <property type="entry name" value="PROTEIN PILG"/>
    <property type="match status" value="1"/>
</dbReference>
<dbReference type="SUPFAM" id="SSF52172">
    <property type="entry name" value="CheY-like"/>
    <property type="match status" value="1"/>
</dbReference>
<evidence type="ECO:0000256" key="4">
    <source>
        <dbReference type="ARBA" id="ARBA00023125"/>
    </source>
</evidence>
<evidence type="ECO:0000259" key="7">
    <source>
        <dbReference type="PROSITE" id="PS50110"/>
    </source>
</evidence>
<dbReference type="PROSITE" id="PS50110">
    <property type="entry name" value="RESPONSE_REGULATORY"/>
    <property type="match status" value="1"/>
</dbReference>
<dbReference type="Pfam" id="PF00072">
    <property type="entry name" value="Response_reg"/>
    <property type="match status" value="1"/>
</dbReference>
<dbReference type="RefSeq" id="WP_009205755.1">
    <property type="nucleotide sequence ID" value="NC_022357.1"/>
</dbReference>
<dbReference type="GO" id="GO:0003677">
    <property type="term" value="F:DNA binding"/>
    <property type="evidence" value="ECO:0007669"/>
    <property type="project" value="UniProtKB-KW"/>
</dbReference>
<evidence type="ECO:0000313" key="9">
    <source>
        <dbReference type="Proteomes" id="UP000015559"/>
    </source>
</evidence>
<dbReference type="InterPro" id="IPR011006">
    <property type="entry name" value="CheY-like_superfamily"/>
</dbReference>
<name>S6AA59_SULDS</name>
<dbReference type="AlphaFoldDB" id="S6AA59"/>
<evidence type="ECO:0000256" key="2">
    <source>
        <dbReference type="ARBA" id="ARBA00023012"/>
    </source>
</evidence>
<dbReference type="GO" id="GO:0000160">
    <property type="term" value="P:phosphorelay signal transduction system"/>
    <property type="evidence" value="ECO:0007669"/>
    <property type="project" value="UniProtKB-KW"/>
</dbReference>
<dbReference type="InterPro" id="IPR050595">
    <property type="entry name" value="Bact_response_regulator"/>
</dbReference>
<sequence length="131" mass="14378">MVTPSNYSVLVVDDDSLMREMLKAILRSEEYHVVGEASNGEDALAQCARLKPKLVLLDIQMPKMDGLQVLEAIRQAQPEIKIIMVSAEATMDKVTEAIKKGAVGFVVKPFNAARVLDKVLECVNGKAEHGR</sequence>
<reference evidence="8 9" key="1">
    <citation type="journal article" date="2012" name="Appl. Environ. Microbiol.">
        <title>Draft genome sequence of a psychrotolerant sulfur-oxidizing bacterium, Sulfuricella denitrificans skB26, and proteomic insights into cold adaptation.</title>
        <authorList>
            <person name="Watanabe T."/>
            <person name="Kojima H."/>
            <person name="Fukui M."/>
        </authorList>
    </citation>
    <scope>NUCLEOTIDE SEQUENCE [LARGE SCALE GENOMIC DNA]</scope>
    <source>
        <strain evidence="9">skB26</strain>
    </source>
</reference>
<dbReference type="FunFam" id="3.40.50.2300:FF:000001">
    <property type="entry name" value="DNA-binding response regulator PhoB"/>
    <property type="match status" value="1"/>
</dbReference>